<reference evidence="1 2" key="1">
    <citation type="submission" date="2016-11" db="EMBL/GenBank/DDBJ databases">
        <authorList>
            <person name="Jaros S."/>
            <person name="Januszkiewicz K."/>
            <person name="Wedrychowicz H."/>
        </authorList>
    </citation>
    <scope>NUCLEOTIDE SEQUENCE [LARGE SCALE GENOMIC DNA]</scope>
    <source>
        <strain evidence="1 2">DSM 27406</strain>
    </source>
</reference>
<organism evidence="1 2">
    <name type="scientific">Chitinophaga jiangningensis</name>
    <dbReference type="NCBI Taxonomy" id="1419482"/>
    <lineage>
        <taxon>Bacteria</taxon>
        <taxon>Pseudomonadati</taxon>
        <taxon>Bacteroidota</taxon>
        <taxon>Chitinophagia</taxon>
        <taxon>Chitinophagales</taxon>
        <taxon>Chitinophagaceae</taxon>
        <taxon>Chitinophaga</taxon>
    </lineage>
</organism>
<gene>
    <name evidence="1" type="ORF">SAMN05444266_101594</name>
</gene>
<dbReference type="STRING" id="1419482.SAMN05444266_101594"/>
<sequence length="154" mass="17472">MKRICFQLAIIGFCSWACNSSPERVPDAKVVERGGKTVHPQKFRLQSGSADDSNTVYTAGNIFIKVANGEDSMQTITISKEQKRLINYIRKIDSLPSYYLYTNAGDTIMALLAGTKFTAYRIMNNKAVLLDHFFTKELPELEYRDSVPTFIHHK</sequence>
<dbReference type="RefSeq" id="WP_073077847.1">
    <property type="nucleotide sequence ID" value="NZ_FRBL01000001.1"/>
</dbReference>
<keyword evidence="2" id="KW-1185">Reference proteome</keyword>
<proteinExistence type="predicted"/>
<dbReference type="EMBL" id="FRBL01000001">
    <property type="protein sequence ID" value="SHK92082.1"/>
    <property type="molecule type" value="Genomic_DNA"/>
</dbReference>
<name>A0A1M6WE74_9BACT</name>
<dbReference type="AlphaFoldDB" id="A0A1M6WE74"/>
<accession>A0A1M6WE74</accession>
<dbReference type="Proteomes" id="UP000184420">
    <property type="component" value="Unassembled WGS sequence"/>
</dbReference>
<evidence type="ECO:0000313" key="2">
    <source>
        <dbReference type="Proteomes" id="UP000184420"/>
    </source>
</evidence>
<evidence type="ECO:0000313" key="1">
    <source>
        <dbReference type="EMBL" id="SHK92082.1"/>
    </source>
</evidence>
<protein>
    <submittedName>
        <fullName evidence="1">Uncharacterized protein</fullName>
    </submittedName>
</protein>
<dbReference type="OrthoDB" id="673451at2"/>